<protein>
    <recommendedName>
        <fullName evidence="6">Homeobox domain-containing protein</fullName>
    </recommendedName>
</protein>
<dbReference type="SUPFAM" id="SSF46689">
    <property type="entry name" value="Homeodomain-like"/>
    <property type="match status" value="1"/>
</dbReference>
<feature type="region of interest" description="Disordered" evidence="5">
    <location>
        <begin position="152"/>
        <end position="186"/>
    </location>
</feature>
<gene>
    <name evidence="7" type="ORF">MCOS_LOCUS9611</name>
</gene>
<keyword evidence="8" id="KW-1185">Reference proteome</keyword>
<dbReference type="Pfam" id="PF05920">
    <property type="entry name" value="Homeobox_KN"/>
    <property type="match status" value="1"/>
</dbReference>
<dbReference type="InterPro" id="IPR008422">
    <property type="entry name" value="KN_HD"/>
</dbReference>
<organism evidence="7 8">
    <name type="scientific">Mesocestoides corti</name>
    <name type="common">Flatworm</name>
    <dbReference type="NCBI Taxonomy" id="53468"/>
    <lineage>
        <taxon>Eukaryota</taxon>
        <taxon>Metazoa</taxon>
        <taxon>Spiralia</taxon>
        <taxon>Lophotrochozoa</taxon>
        <taxon>Platyhelminthes</taxon>
        <taxon>Cestoda</taxon>
        <taxon>Eucestoda</taxon>
        <taxon>Cyclophyllidea</taxon>
        <taxon>Mesocestoididae</taxon>
        <taxon>Mesocestoides</taxon>
    </lineage>
</organism>
<feature type="region of interest" description="Disordered" evidence="5">
    <location>
        <begin position="314"/>
        <end position="359"/>
    </location>
</feature>
<dbReference type="SMART" id="SM00389">
    <property type="entry name" value="HOX"/>
    <property type="match status" value="1"/>
</dbReference>
<evidence type="ECO:0000256" key="3">
    <source>
        <dbReference type="ARBA" id="ARBA00023242"/>
    </source>
</evidence>
<proteinExistence type="predicted"/>
<dbReference type="GO" id="GO:0005634">
    <property type="term" value="C:nucleus"/>
    <property type="evidence" value="ECO:0007669"/>
    <property type="project" value="UniProtKB-SubCell"/>
</dbReference>
<dbReference type="InterPro" id="IPR001356">
    <property type="entry name" value="HD"/>
</dbReference>
<name>A0A0R3UP49_MESCO</name>
<dbReference type="STRING" id="53468.A0A0R3UP49"/>
<dbReference type="PROSITE" id="PS50071">
    <property type="entry name" value="HOMEOBOX_2"/>
    <property type="match status" value="1"/>
</dbReference>
<dbReference type="InterPro" id="IPR050224">
    <property type="entry name" value="TALE_homeobox"/>
</dbReference>
<keyword evidence="3 4" id="KW-0539">Nucleus</keyword>
<evidence type="ECO:0000256" key="4">
    <source>
        <dbReference type="PROSITE-ProRule" id="PRU00108"/>
    </source>
</evidence>
<evidence type="ECO:0000256" key="2">
    <source>
        <dbReference type="ARBA" id="ARBA00023155"/>
    </source>
</evidence>
<feature type="DNA-binding region" description="Homeobox" evidence="4">
    <location>
        <begin position="241"/>
        <end position="297"/>
    </location>
</feature>
<evidence type="ECO:0000313" key="8">
    <source>
        <dbReference type="Proteomes" id="UP000267029"/>
    </source>
</evidence>
<dbReference type="Proteomes" id="UP000267029">
    <property type="component" value="Unassembled WGS sequence"/>
</dbReference>
<keyword evidence="2 4" id="KW-0371">Homeobox</keyword>
<feature type="compositionally biased region" description="Low complexity" evidence="5">
    <location>
        <begin position="347"/>
        <end position="357"/>
    </location>
</feature>
<dbReference type="AlphaFoldDB" id="A0A0R3UP49"/>
<keyword evidence="1 4" id="KW-0238">DNA-binding</keyword>
<dbReference type="EMBL" id="UXSR01005779">
    <property type="protein sequence ID" value="VDD83608.1"/>
    <property type="molecule type" value="Genomic_DNA"/>
</dbReference>
<dbReference type="InterPro" id="IPR009057">
    <property type="entry name" value="Homeodomain-like_sf"/>
</dbReference>
<dbReference type="Gene3D" id="1.10.10.60">
    <property type="entry name" value="Homeodomain-like"/>
    <property type="match status" value="1"/>
</dbReference>
<accession>A0A0R3UP49</accession>
<reference evidence="7 8" key="1">
    <citation type="submission" date="2018-10" db="EMBL/GenBank/DDBJ databases">
        <authorList>
            <consortium name="Pathogen Informatics"/>
        </authorList>
    </citation>
    <scope>NUCLEOTIDE SEQUENCE [LARGE SCALE GENOMIC DNA]</scope>
</reference>
<evidence type="ECO:0000313" key="7">
    <source>
        <dbReference type="EMBL" id="VDD83608.1"/>
    </source>
</evidence>
<dbReference type="GO" id="GO:0003677">
    <property type="term" value="F:DNA binding"/>
    <property type="evidence" value="ECO:0007669"/>
    <property type="project" value="UniProtKB-UniRule"/>
</dbReference>
<evidence type="ECO:0000256" key="1">
    <source>
        <dbReference type="ARBA" id="ARBA00023125"/>
    </source>
</evidence>
<evidence type="ECO:0000256" key="5">
    <source>
        <dbReference type="SAM" id="MobiDB-lite"/>
    </source>
</evidence>
<dbReference type="GO" id="GO:0006355">
    <property type="term" value="P:regulation of DNA-templated transcription"/>
    <property type="evidence" value="ECO:0007669"/>
    <property type="project" value="InterPro"/>
</dbReference>
<dbReference type="CDD" id="cd00086">
    <property type="entry name" value="homeodomain"/>
    <property type="match status" value="1"/>
</dbReference>
<feature type="region of interest" description="Disordered" evidence="5">
    <location>
        <begin position="429"/>
        <end position="467"/>
    </location>
</feature>
<sequence>MAARRLINCFTSFVTRALAHTHTHTIATAAQASAQENTCLTERQTARIFRATELRVLTMNDDDDNDDDARRLQAYQSERAGCGRAPSRMALQTEVPPLPPTRPLLRKKINFAPTYSGATAFQHQCNQHGRFTAPDGQGLVYTGASTMVDQAVTQSPPNDVRKLDPFNRGSKDTSRSSPSNSSEGGVAAHQLPLLSVQGAEEQNMHEKYEMSTTPNAGTQSSTPHVPGLFSIRRAVGLSRTNLPFPARKRLFSWLVEHLREPYPSEEEKMMLAMETGLSRTTVNNWFINARRRYVKPLMQGRLVLQSGVFKTVSGESATNKSSSSPPHPPASSTSASFQSTDNGGGQFASQHQFSSASRMNLHQEGIFSPPQHLGGVTNSTALSAMAAAAVAFAGGPRSFVENGGDVKHSNPRPTHLPWQTVQGIDLGSSKRCRRTSDLSTSVDAASRYAQKSTVHEKPPIKGEVSCE</sequence>
<feature type="compositionally biased region" description="Basic and acidic residues" evidence="5">
    <location>
        <begin position="159"/>
        <end position="174"/>
    </location>
</feature>
<dbReference type="PANTHER" id="PTHR11850">
    <property type="entry name" value="HOMEOBOX PROTEIN TRANSCRIPTION FACTORS"/>
    <property type="match status" value="1"/>
</dbReference>
<feature type="domain" description="Homeobox" evidence="6">
    <location>
        <begin position="239"/>
        <end position="296"/>
    </location>
</feature>
<evidence type="ECO:0000259" key="6">
    <source>
        <dbReference type="PROSITE" id="PS50071"/>
    </source>
</evidence>
<comment type="subcellular location">
    <subcellularLocation>
        <location evidence="4">Nucleus</location>
    </subcellularLocation>
</comment>
<dbReference type="OrthoDB" id="10056939at2759"/>